<dbReference type="NCBIfam" id="NF009945">
    <property type="entry name" value="PRK13409.1"/>
    <property type="match status" value="1"/>
</dbReference>
<dbReference type="InterPro" id="IPR003439">
    <property type="entry name" value="ABC_transporter-like_ATP-bd"/>
</dbReference>
<evidence type="ECO:0000313" key="9">
    <source>
        <dbReference type="Proteomes" id="UP000016088"/>
    </source>
</evidence>
<dbReference type="OrthoDB" id="6593433at2759"/>
<reference evidence="8 9" key="1">
    <citation type="journal article" date="2011" name="Science">
        <title>Comparative functional genomics of the fission yeasts.</title>
        <authorList>
            <person name="Rhind N."/>
            <person name="Chen Z."/>
            <person name="Yassour M."/>
            <person name="Thompson D.A."/>
            <person name="Haas B.J."/>
            <person name="Habib N."/>
            <person name="Wapinski I."/>
            <person name="Roy S."/>
            <person name="Lin M.F."/>
            <person name="Heiman D.I."/>
            <person name="Young S.K."/>
            <person name="Furuya K."/>
            <person name="Guo Y."/>
            <person name="Pidoux A."/>
            <person name="Chen H.M."/>
            <person name="Robbertse B."/>
            <person name="Goldberg J.M."/>
            <person name="Aoki K."/>
            <person name="Bayne E.H."/>
            <person name="Berlin A.M."/>
            <person name="Desjardins C.A."/>
            <person name="Dobbs E."/>
            <person name="Dukaj L."/>
            <person name="Fan L."/>
            <person name="FitzGerald M.G."/>
            <person name="French C."/>
            <person name="Gujja S."/>
            <person name="Hansen K."/>
            <person name="Keifenheim D."/>
            <person name="Levin J.Z."/>
            <person name="Mosher R.A."/>
            <person name="Mueller C.A."/>
            <person name="Pfiffner J."/>
            <person name="Priest M."/>
            <person name="Russ C."/>
            <person name="Smialowska A."/>
            <person name="Swoboda P."/>
            <person name="Sykes S.M."/>
            <person name="Vaughn M."/>
            <person name="Vengrova S."/>
            <person name="Yoder R."/>
            <person name="Zeng Q."/>
            <person name="Allshire R."/>
            <person name="Baulcombe D."/>
            <person name="Birren B.W."/>
            <person name="Brown W."/>
            <person name="Ekwall K."/>
            <person name="Kellis M."/>
            <person name="Leatherwood J."/>
            <person name="Levin H."/>
            <person name="Margalit H."/>
            <person name="Martienssen R."/>
            <person name="Nieduszynski C.A."/>
            <person name="Spatafora J.W."/>
            <person name="Friedman N."/>
            <person name="Dalgaard J.Z."/>
            <person name="Baumann P."/>
            <person name="Niki H."/>
            <person name="Regev A."/>
            <person name="Nusbaum C."/>
        </authorList>
    </citation>
    <scope>NUCLEOTIDE SEQUENCE [LARGE SCALE GENOMIC DNA]</scope>
    <source>
        <strain evidence="9">yFS286</strain>
    </source>
</reference>
<dbReference type="OMA" id="MVCIQNG"/>
<dbReference type="CDD" id="cd03236">
    <property type="entry name" value="ABC_RNaseL_inhibitor_domain1"/>
    <property type="match status" value="1"/>
</dbReference>
<dbReference type="SMART" id="SM00382">
    <property type="entry name" value="AAA"/>
    <property type="match status" value="2"/>
</dbReference>
<proteinExistence type="predicted"/>
<dbReference type="InterPro" id="IPR003593">
    <property type="entry name" value="AAA+_ATPase"/>
</dbReference>
<dbReference type="GO" id="GO:0005524">
    <property type="term" value="F:ATP binding"/>
    <property type="evidence" value="ECO:0007669"/>
    <property type="project" value="UniProtKB-KW"/>
</dbReference>
<dbReference type="PRINTS" id="PR01868">
    <property type="entry name" value="ABCEFAMILY"/>
</dbReference>
<keyword evidence="1" id="KW-0547">Nucleotide-binding</keyword>
<dbReference type="GeneID" id="25029876"/>
<keyword evidence="2" id="KW-0067">ATP-binding</keyword>
<dbReference type="VEuPathDB" id="FungiDB:SOCG_00892"/>
<dbReference type="Pfam" id="PF00005">
    <property type="entry name" value="ABC_tran"/>
    <property type="match status" value="2"/>
</dbReference>
<dbReference type="InterPro" id="IPR017896">
    <property type="entry name" value="4Fe4S_Fe-S-bd"/>
</dbReference>
<protein>
    <recommendedName>
        <fullName evidence="4">Translation initiation factor RLI1</fullName>
    </recommendedName>
    <alternativeName>
        <fullName evidence="5">ATP-binding cassette sub-family E member RLI1</fullName>
    </alternativeName>
</protein>
<dbReference type="Gene3D" id="3.40.50.300">
    <property type="entry name" value="P-loop containing nucleotide triphosphate hydrolases"/>
    <property type="match status" value="2"/>
</dbReference>
<sequence length="594" mass="66793">MSSNSLTRIAIVNEDKCRPKKCRQECRRSCPVVRTGKLCIEVAPNSRIAYISETLCIGCGICVKKCPFGAINIINLPTNLEQEVTHRYAANTFKLHRLPTPRPGQVLGLVGTNGIGKSTALKIMSGKLKPNLGRYDNPPDWAEIVRYFRGSELQNFFTKVIEDNIKALIKPQYVDHIPRAIKTGDKRVSALLKSRANNDNYEEVIEHMDLKHLQEREIQHLSGGELQRFAIAAVATQNADVYMFDEPSSYLDIKQRLKAGRVIRSLLGTTNYVIVVEHDLSVLDYLSDFVCVLYGVASVYGVVTLPYSVREGINIFLDGHIPTENLRFRNEALTFRLADAADEAAIERTAEYNYPDHVIQQGDFKLSIGAGGFSDAEIVVLLGENGTGKTTFIKYMAKTSELKVSMKPQTIAPKFQGTVRQLFFKKIRSAFLNAKFQTEVCRPLNIDSIIDQEVLNLSGGELQRVAICLALGMPADVYLIDEPSAYLDSEQRIIASKVIKRFIVNSRKTAFIVEHDFIMATYLADRVVLFEGQPSKLARCNPPQSLLTGMNSFLRNLDVTFRRDPNTLRPRINKYESQMDKEQKAGGNYFFLEN</sequence>
<dbReference type="GO" id="GO:0045727">
    <property type="term" value="P:positive regulation of translation"/>
    <property type="evidence" value="ECO:0007669"/>
    <property type="project" value="EnsemblFungi"/>
</dbReference>
<dbReference type="Pfam" id="PF04068">
    <property type="entry name" value="Fer4_RLI"/>
    <property type="match status" value="1"/>
</dbReference>
<dbReference type="PROSITE" id="PS00211">
    <property type="entry name" value="ABC_TRANSPORTER_1"/>
    <property type="match status" value="2"/>
</dbReference>
<feature type="domain" description="4Fe-4S ferredoxin-type" evidence="7">
    <location>
        <begin position="47"/>
        <end position="76"/>
    </location>
</feature>
<evidence type="ECO:0000256" key="5">
    <source>
        <dbReference type="ARBA" id="ARBA00082546"/>
    </source>
</evidence>
<keyword evidence="9" id="KW-1185">Reference proteome</keyword>
<dbReference type="SUPFAM" id="SSF52540">
    <property type="entry name" value="P-loop containing nucleoside triphosphate hydrolases"/>
    <property type="match status" value="2"/>
</dbReference>
<dbReference type="GO" id="GO:0005852">
    <property type="term" value="C:eukaryotic translation initiation factor 3 complex"/>
    <property type="evidence" value="ECO:0007669"/>
    <property type="project" value="EnsemblFungi"/>
</dbReference>
<dbReference type="FunFam" id="3.40.50.300:FF:000144">
    <property type="entry name" value="ATP-binding cassette sub-family E member 1"/>
    <property type="match status" value="1"/>
</dbReference>
<evidence type="ECO:0000256" key="4">
    <source>
        <dbReference type="ARBA" id="ARBA00067238"/>
    </source>
</evidence>
<dbReference type="GO" id="GO:0006413">
    <property type="term" value="P:translational initiation"/>
    <property type="evidence" value="ECO:0007669"/>
    <property type="project" value="EnsemblFungi"/>
</dbReference>
<feature type="domain" description="ABC transporter" evidence="6">
    <location>
        <begin position="71"/>
        <end position="319"/>
    </location>
</feature>
<dbReference type="GO" id="GO:0000054">
    <property type="term" value="P:ribosomal subunit export from nucleus"/>
    <property type="evidence" value="ECO:0007669"/>
    <property type="project" value="EnsemblFungi"/>
</dbReference>
<evidence type="ECO:0000256" key="3">
    <source>
        <dbReference type="ARBA" id="ARBA00056499"/>
    </source>
</evidence>
<dbReference type="FunFam" id="3.40.50.300:FF:000152">
    <property type="entry name" value="ATP-binding cassette, sub-family E, member 1"/>
    <property type="match status" value="1"/>
</dbReference>
<dbReference type="InterPro" id="IPR034348">
    <property type="entry name" value="RLI_dom_1"/>
</dbReference>
<name>S9PVM2_SCHOY</name>
<dbReference type="InterPro" id="IPR027417">
    <property type="entry name" value="P-loop_NTPase"/>
</dbReference>
<dbReference type="eggNOG" id="KOG0063">
    <property type="taxonomic scope" value="Eukaryota"/>
</dbReference>
<evidence type="ECO:0000256" key="1">
    <source>
        <dbReference type="ARBA" id="ARBA00022741"/>
    </source>
</evidence>
<dbReference type="GO" id="GO:0006415">
    <property type="term" value="P:translational termination"/>
    <property type="evidence" value="ECO:0007669"/>
    <property type="project" value="EnsemblFungi"/>
</dbReference>
<dbReference type="PANTHER" id="PTHR19248">
    <property type="entry name" value="ATP-BINDING TRANSPORT PROTEIN-RELATED"/>
    <property type="match status" value="1"/>
</dbReference>
<dbReference type="AlphaFoldDB" id="S9PVM2"/>
<dbReference type="GO" id="GO:0042273">
    <property type="term" value="P:ribosomal large subunit biogenesis"/>
    <property type="evidence" value="ECO:0007669"/>
    <property type="project" value="EnsemblFungi"/>
</dbReference>
<feature type="domain" description="ABC transporter" evidence="6">
    <location>
        <begin position="335"/>
        <end position="557"/>
    </location>
</feature>
<comment type="function">
    <text evidence="3">Component of the multifactor complex (MFC) involved in translation initiation. Required for the binding of MFC to the 40S ribosome. Required for the processing and nuclear export of the 60S and 40S ribosomal subunits.</text>
</comment>
<dbReference type="InterPro" id="IPR017900">
    <property type="entry name" value="4Fe4S_Fe_S_CS"/>
</dbReference>
<dbReference type="GO" id="GO:0005506">
    <property type="term" value="F:iron ion binding"/>
    <property type="evidence" value="ECO:0007669"/>
    <property type="project" value="EnsemblFungi"/>
</dbReference>
<dbReference type="EMBL" id="KE503207">
    <property type="protein sequence ID" value="EPX73136.1"/>
    <property type="molecule type" value="Genomic_DNA"/>
</dbReference>
<dbReference type="PROSITE" id="PS00198">
    <property type="entry name" value="4FE4S_FER_1"/>
    <property type="match status" value="1"/>
</dbReference>
<dbReference type="PROSITE" id="PS51379">
    <property type="entry name" value="4FE4S_FER_2"/>
    <property type="match status" value="1"/>
</dbReference>
<gene>
    <name evidence="8" type="ORF">SOCG_00892</name>
</gene>
<evidence type="ECO:0000259" key="7">
    <source>
        <dbReference type="PROSITE" id="PS51379"/>
    </source>
</evidence>
<accession>S9PVM2</accession>
<dbReference type="InterPro" id="IPR013283">
    <property type="entry name" value="RLI1"/>
</dbReference>
<organism evidence="8 9">
    <name type="scientific">Schizosaccharomyces octosporus (strain yFS286)</name>
    <name type="common">Fission yeast</name>
    <name type="synonym">Octosporomyces octosporus</name>
    <dbReference type="NCBI Taxonomy" id="483514"/>
    <lineage>
        <taxon>Eukaryota</taxon>
        <taxon>Fungi</taxon>
        <taxon>Dikarya</taxon>
        <taxon>Ascomycota</taxon>
        <taxon>Taphrinomycotina</taxon>
        <taxon>Schizosaccharomycetes</taxon>
        <taxon>Schizosaccharomycetales</taxon>
        <taxon>Schizosaccharomycetaceae</taxon>
        <taxon>Schizosaccharomyces</taxon>
    </lineage>
</organism>
<dbReference type="SUPFAM" id="SSF54862">
    <property type="entry name" value="4Fe-4S ferredoxins"/>
    <property type="match status" value="1"/>
</dbReference>
<dbReference type="Pfam" id="PF00037">
    <property type="entry name" value="Fer4"/>
    <property type="match status" value="1"/>
</dbReference>
<dbReference type="GO" id="GO:0016887">
    <property type="term" value="F:ATP hydrolysis activity"/>
    <property type="evidence" value="ECO:0007669"/>
    <property type="project" value="InterPro"/>
</dbReference>
<dbReference type="GO" id="GO:0032790">
    <property type="term" value="P:ribosome disassembly"/>
    <property type="evidence" value="ECO:0007669"/>
    <property type="project" value="EnsemblFungi"/>
</dbReference>
<dbReference type="InterPro" id="IPR017871">
    <property type="entry name" value="ABC_transporter-like_CS"/>
</dbReference>
<dbReference type="HOGENOM" id="CLU_017344_4_1_1"/>
<dbReference type="InterPro" id="IPR007209">
    <property type="entry name" value="RNaseL-inhib-like_metal-bd_dom"/>
</dbReference>
<dbReference type="PROSITE" id="PS50893">
    <property type="entry name" value="ABC_TRANSPORTER_2"/>
    <property type="match status" value="2"/>
</dbReference>
<dbReference type="GO" id="GO:0005634">
    <property type="term" value="C:nucleus"/>
    <property type="evidence" value="ECO:0007669"/>
    <property type="project" value="EnsemblFungi"/>
</dbReference>
<dbReference type="Proteomes" id="UP000016088">
    <property type="component" value="Unassembled WGS sequence"/>
</dbReference>
<dbReference type="RefSeq" id="XP_013018766.1">
    <property type="nucleotide sequence ID" value="XM_013163312.1"/>
</dbReference>
<evidence type="ECO:0000313" key="8">
    <source>
        <dbReference type="EMBL" id="EPX73136.1"/>
    </source>
</evidence>
<evidence type="ECO:0000259" key="6">
    <source>
        <dbReference type="PROSITE" id="PS50893"/>
    </source>
</evidence>
<evidence type="ECO:0000256" key="2">
    <source>
        <dbReference type="ARBA" id="ARBA00022840"/>
    </source>
</evidence>